<evidence type="ECO:0000256" key="3">
    <source>
        <dbReference type="ARBA" id="ARBA00022989"/>
    </source>
</evidence>
<proteinExistence type="predicted"/>
<feature type="transmembrane region" description="Helical" evidence="5">
    <location>
        <begin position="67"/>
        <end position="91"/>
    </location>
</feature>
<keyword evidence="4 5" id="KW-0472">Membrane</keyword>
<dbReference type="GO" id="GO:0005262">
    <property type="term" value="F:calcium channel activity"/>
    <property type="evidence" value="ECO:0007669"/>
    <property type="project" value="TreeGrafter"/>
</dbReference>
<feature type="transmembrane region" description="Helical" evidence="5">
    <location>
        <begin position="229"/>
        <end position="249"/>
    </location>
</feature>
<keyword evidence="3 5" id="KW-1133">Transmembrane helix</keyword>
<dbReference type="GO" id="GO:0008273">
    <property type="term" value="F:calcium, potassium:sodium antiporter activity"/>
    <property type="evidence" value="ECO:0007669"/>
    <property type="project" value="TreeGrafter"/>
</dbReference>
<feature type="transmembrane region" description="Helical" evidence="5">
    <location>
        <begin position="34"/>
        <end position="61"/>
    </location>
</feature>
<dbReference type="GO" id="GO:0005886">
    <property type="term" value="C:plasma membrane"/>
    <property type="evidence" value="ECO:0007669"/>
    <property type="project" value="TreeGrafter"/>
</dbReference>
<dbReference type="GO" id="GO:0006874">
    <property type="term" value="P:intracellular calcium ion homeostasis"/>
    <property type="evidence" value="ECO:0007669"/>
    <property type="project" value="TreeGrafter"/>
</dbReference>
<dbReference type="EMBL" id="JAAZBX010000002">
    <property type="protein sequence ID" value="NLD25196.1"/>
    <property type="molecule type" value="Genomic_DNA"/>
</dbReference>
<evidence type="ECO:0000313" key="8">
    <source>
        <dbReference type="Proteomes" id="UP000545876"/>
    </source>
</evidence>
<evidence type="ECO:0000256" key="2">
    <source>
        <dbReference type="ARBA" id="ARBA00022692"/>
    </source>
</evidence>
<dbReference type="PANTHER" id="PTHR10846:SF8">
    <property type="entry name" value="INNER MEMBRANE PROTEIN YRBG"/>
    <property type="match status" value="1"/>
</dbReference>
<reference evidence="7 8" key="1">
    <citation type="journal article" date="2020" name="Biotechnol. Biofuels">
        <title>New insights from the biogas microbiome by comprehensive genome-resolved metagenomics of nearly 1600 species originating from multiple anaerobic digesters.</title>
        <authorList>
            <person name="Campanaro S."/>
            <person name="Treu L."/>
            <person name="Rodriguez-R L.M."/>
            <person name="Kovalovszki A."/>
            <person name="Ziels R.M."/>
            <person name="Maus I."/>
            <person name="Zhu X."/>
            <person name="Kougias P.G."/>
            <person name="Basile A."/>
            <person name="Luo G."/>
            <person name="Schluter A."/>
            <person name="Konstantinidis K.T."/>
            <person name="Angelidaki I."/>
        </authorList>
    </citation>
    <scope>NUCLEOTIDE SEQUENCE [LARGE SCALE GENOMIC DNA]</scope>
    <source>
        <strain evidence="7">AS06rmzACSIP_65</strain>
    </source>
</reference>
<dbReference type="AlphaFoldDB" id="A0A847D0A3"/>
<feature type="transmembrane region" description="Helical" evidence="5">
    <location>
        <begin position="103"/>
        <end position="121"/>
    </location>
</feature>
<feature type="transmembrane region" description="Helical" evidence="5">
    <location>
        <begin position="6"/>
        <end position="22"/>
    </location>
</feature>
<dbReference type="Pfam" id="PF01699">
    <property type="entry name" value="Na_Ca_ex"/>
    <property type="match status" value="2"/>
</dbReference>
<gene>
    <name evidence="7" type="ORF">GX656_00950</name>
</gene>
<evidence type="ECO:0000313" key="7">
    <source>
        <dbReference type="EMBL" id="NLD25196.1"/>
    </source>
</evidence>
<evidence type="ECO:0000259" key="6">
    <source>
        <dbReference type="Pfam" id="PF01699"/>
    </source>
</evidence>
<protein>
    <recommendedName>
        <fullName evidence="6">Sodium/calcium exchanger membrane region domain-containing protein</fullName>
    </recommendedName>
</protein>
<feature type="transmembrane region" description="Helical" evidence="5">
    <location>
        <begin position="157"/>
        <end position="175"/>
    </location>
</feature>
<dbReference type="Gene3D" id="1.20.1420.30">
    <property type="entry name" value="NCX, central ion-binding region"/>
    <property type="match status" value="1"/>
</dbReference>
<dbReference type="InterPro" id="IPR004481">
    <property type="entry name" value="K/Na/Ca-exchanger"/>
</dbReference>
<feature type="transmembrane region" description="Helical" evidence="5">
    <location>
        <begin position="195"/>
        <end position="217"/>
    </location>
</feature>
<organism evidence="7 8">
    <name type="scientific">Candidatus Dojkabacteria bacterium</name>
    <dbReference type="NCBI Taxonomy" id="2099670"/>
    <lineage>
        <taxon>Bacteria</taxon>
        <taxon>Candidatus Dojkabacteria</taxon>
    </lineage>
</organism>
<accession>A0A847D0A3</accession>
<sequence>MLHLLLAGLCLFILIKSANVFIDQSLAVAKKLKLSGFLIGFTILSLGTALPDIIISIFAVTQNNPDFAISTFLGSAFANMTLLVGVLSFFTKYKLNKTDVEKNIPITFAASVGLLILILLFRMKFTWIVGVIVLAIYIITILFASQNNNSKISQKTDKINIAIFIISFILLIVAGKICTDQFILFANQYNISNSLVGYFMVALGITIPELVTSLEVIKRGDMDLSLGNILGATLINILFIPGLASLLTTLNFRPFIPGVIFLIISILIFYFLSILGKEYYITKREGFAMLLIYILFILFQFI</sequence>
<comment type="caution">
    <text evidence="7">The sequence shown here is derived from an EMBL/GenBank/DDBJ whole genome shotgun (WGS) entry which is preliminary data.</text>
</comment>
<comment type="subcellular location">
    <subcellularLocation>
        <location evidence="1">Membrane</location>
        <topology evidence="1">Multi-pass membrane protein</topology>
    </subcellularLocation>
</comment>
<evidence type="ECO:0000256" key="4">
    <source>
        <dbReference type="ARBA" id="ARBA00023136"/>
    </source>
</evidence>
<feature type="transmembrane region" description="Helical" evidence="5">
    <location>
        <begin position="127"/>
        <end position="145"/>
    </location>
</feature>
<feature type="domain" description="Sodium/calcium exchanger membrane region" evidence="6">
    <location>
        <begin position="4"/>
        <end position="144"/>
    </location>
</feature>
<dbReference type="InterPro" id="IPR004837">
    <property type="entry name" value="NaCa_Exmemb"/>
</dbReference>
<feature type="transmembrane region" description="Helical" evidence="5">
    <location>
        <begin position="255"/>
        <end position="274"/>
    </location>
</feature>
<feature type="transmembrane region" description="Helical" evidence="5">
    <location>
        <begin position="286"/>
        <end position="301"/>
    </location>
</feature>
<dbReference type="InterPro" id="IPR044880">
    <property type="entry name" value="NCX_ion-bd_dom_sf"/>
</dbReference>
<name>A0A847D0A3_9BACT</name>
<keyword evidence="2 5" id="KW-0812">Transmembrane</keyword>
<feature type="domain" description="Sodium/calcium exchanger membrane region" evidence="6">
    <location>
        <begin position="161"/>
        <end position="301"/>
    </location>
</feature>
<dbReference type="PANTHER" id="PTHR10846">
    <property type="entry name" value="SODIUM/POTASSIUM/CALCIUM EXCHANGER"/>
    <property type="match status" value="1"/>
</dbReference>
<evidence type="ECO:0000256" key="5">
    <source>
        <dbReference type="SAM" id="Phobius"/>
    </source>
</evidence>
<evidence type="ECO:0000256" key="1">
    <source>
        <dbReference type="ARBA" id="ARBA00004141"/>
    </source>
</evidence>
<dbReference type="Proteomes" id="UP000545876">
    <property type="component" value="Unassembled WGS sequence"/>
</dbReference>